<gene>
    <name evidence="2" type="ORF">LWC05_07225</name>
</gene>
<sequence>MQPDLFLAIGSMATVFAGMMFYCASVQQRLFAQRLSGSMGVGGGALLTLCAVVCFTYIMSLTTALFMTVVLLMLWLCLLPPGIALVKSRSEQR</sequence>
<name>A0ABS8VSS9_9PROT</name>
<dbReference type="RefSeq" id="WP_232877267.1">
    <property type="nucleotide sequence ID" value="NZ_JAJSOJ010000018.1"/>
</dbReference>
<feature type="transmembrane region" description="Helical" evidence="1">
    <location>
        <begin position="6"/>
        <end position="25"/>
    </location>
</feature>
<keyword evidence="1" id="KW-0812">Transmembrane</keyword>
<protein>
    <submittedName>
        <fullName evidence="2">Uncharacterized protein</fullName>
    </submittedName>
</protein>
<feature type="transmembrane region" description="Helical" evidence="1">
    <location>
        <begin position="37"/>
        <end position="58"/>
    </location>
</feature>
<dbReference type="EMBL" id="JAJSOJ010000018">
    <property type="protein sequence ID" value="MCE0743685.1"/>
    <property type="molecule type" value="Genomic_DNA"/>
</dbReference>
<dbReference type="Proteomes" id="UP001521074">
    <property type="component" value="Unassembled WGS sequence"/>
</dbReference>
<comment type="caution">
    <text evidence="2">The sequence shown here is derived from an EMBL/GenBank/DDBJ whole genome shotgun (WGS) entry which is preliminary data.</text>
</comment>
<keyword evidence="3" id="KW-1185">Reference proteome</keyword>
<organism evidence="2 3">
    <name type="scientific">Acetobacter sicerae</name>
    <dbReference type="NCBI Taxonomy" id="85325"/>
    <lineage>
        <taxon>Bacteria</taxon>
        <taxon>Pseudomonadati</taxon>
        <taxon>Pseudomonadota</taxon>
        <taxon>Alphaproteobacteria</taxon>
        <taxon>Acetobacterales</taxon>
        <taxon>Acetobacteraceae</taxon>
        <taxon>Acetobacter</taxon>
    </lineage>
</organism>
<evidence type="ECO:0000313" key="3">
    <source>
        <dbReference type="Proteomes" id="UP001521074"/>
    </source>
</evidence>
<keyword evidence="1" id="KW-1133">Transmembrane helix</keyword>
<evidence type="ECO:0000256" key="1">
    <source>
        <dbReference type="SAM" id="Phobius"/>
    </source>
</evidence>
<reference evidence="2 3" key="1">
    <citation type="submission" date="2021-12" db="EMBL/GenBank/DDBJ databases">
        <title>Genome sequence of Acetobacter sicerae DmPark20a_162.</title>
        <authorList>
            <person name="Chaston J.M."/>
        </authorList>
    </citation>
    <scope>NUCLEOTIDE SEQUENCE [LARGE SCALE GENOMIC DNA]</scope>
    <source>
        <strain evidence="2 3">DmPark20a_162</strain>
    </source>
</reference>
<proteinExistence type="predicted"/>
<feature type="transmembrane region" description="Helical" evidence="1">
    <location>
        <begin position="64"/>
        <end position="86"/>
    </location>
</feature>
<accession>A0ABS8VSS9</accession>
<evidence type="ECO:0000313" key="2">
    <source>
        <dbReference type="EMBL" id="MCE0743685.1"/>
    </source>
</evidence>
<keyword evidence="1" id="KW-0472">Membrane</keyword>